<evidence type="ECO:0000256" key="5">
    <source>
        <dbReference type="RuleBase" id="RU362066"/>
    </source>
</evidence>
<dbReference type="InterPro" id="IPR003481">
    <property type="entry name" value="FliD_N"/>
</dbReference>
<proteinExistence type="inferred from homology"/>
<keyword evidence="5" id="KW-0964">Secreted</keyword>
<accession>A0A1G8YND6</accession>
<dbReference type="AlphaFoldDB" id="A0A1G8YND6"/>
<feature type="domain" description="Flagellar hook-associated protein 2 C-terminal" evidence="8">
    <location>
        <begin position="234"/>
        <end position="492"/>
    </location>
</feature>
<feature type="compositionally biased region" description="Low complexity" evidence="6">
    <location>
        <begin position="79"/>
        <end position="94"/>
    </location>
</feature>
<dbReference type="Proteomes" id="UP000198694">
    <property type="component" value="Unassembled WGS sequence"/>
</dbReference>
<dbReference type="GO" id="GO:0007155">
    <property type="term" value="P:cell adhesion"/>
    <property type="evidence" value="ECO:0007669"/>
    <property type="project" value="InterPro"/>
</dbReference>
<dbReference type="GO" id="GO:0009424">
    <property type="term" value="C:bacterial-type flagellum hook"/>
    <property type="evidence" value="ECO:0007669"/>
    <property type="project" value="UniProtKB-UniRule"/>
</dbReference>
<keyword evidence="9" id="KW-0966">Cell projection</keyword>
<keyword evidence="3" id="KW-0175">Coiled coil</keyword>
<gene>
    <name evidence="9" type="ORF">SAMN05216243_1724</name>
</gene>
<keyword evidence="10" id="KW-1185">Reference proteome</keyword>
<evidence type="ECO:0000313" key="10">
    <source>
        <dbReference type="Proteomes" id="UP000198694"/>
    </source>
</evidence>
<dbReference type="Pfam" id="PF02465">
    <property type="entry name" value="FliD_N"/>
    <property type="match status" value="1"/>
</dbReference>
<organism evidence="9 10">
    <name type="scientific">Sediminibacillus albus</name>
    <dbReference type="NCBI Taxonomy" id="407036"/>
    <lineage>
        <taxon>Bacteria</taxon>
        <taxon>Bacillati</taxon>
        <taxon>Bacillota</taxon>
        <taxon>Bacilli</taxon>
        <taxon>Bacillales</taxon>
        <taxon>Bacillaceae</taxon>
        <taxon>Sediminibacillus</taxon>
    </lineage>
</organism>
<dbReference type="InterPro" id="IPR040026">
    <property type="entry name" value="FliD"/>
</dbReference>
<keyword evidence="4 5" id="KW-0975">Bacterial flagellum</keyword>
<dbReference type="GO" id="GO:0009421">
    <property type="term" value="C:bacterial-type flagellum filament cap"/>
    <property type="evidence" value="ECO:0007669"/>
    <property type="project" value="InterPro"/>
</dbReference>
<dbReference type="PANTHER" id="PTHR30288:SF0">
    <property type="entry name" value="FLAGELLAR HOOK-ASSOCIATED PROTEIN 2"/>
    <property type="match status" value="1"/>
</dbReference>
<comment type="subcellular location">
    <subcellularLocation>
        <location evidence="5">Secreted</location>
    </subcellularLocation>
    <subcellularLocation>
        <location evidence="5">Bacterial flagellum</location>
    </subcellularLocation>
</comment>
<feature type="region of interest" description="Disordered" evidence="6">
    <location>
        <begin position="73"/>
        <end position="94"/>
    </location>
</feature>
<keyword evidence="9" id="KW-0969">Cilium</keyword>
<evidence type="ECO:0000256" key="3">
    <source>
        <dbReference type="ARBA" id="ARBA00023054"/>
    </source>
</evidence>
<sequence>MVNSVNSMRIGGLASGMDIDQIVSDLMEAERIPLNKMEQDKAWMTWQRDAFRDVSKSLSELDDLVRDMRLQKTYSTKETSSSQSGVTATASASASSGTYTMEVTQLATAAINVSSTGISADSTAKIDPLGKLSEQNFAGGVTVPDTLEFTTYHNGEETHQIAIEAGDTLSSVLTKVTDQDNGVRAFYDVQTDKVVLERTEAGDYNPGGEEIVFNGNSGFFTDTLQLTQAGEQNGTDATFIYNGAVELTSKTNSTTLNGVTFNFLEETTGAAQVTVSNDVDASVDKIMAFVDKYNEVIEKVNGSLNEPRYRDYKPLTEAQKKDMSEKEIELWEEKAKSGLLKGESMLSSGLFDMRQGLYAQVDNGSQFSHLSEIGIKTSSNYLDAGKLIVNEDKLRDALKEDSDSVYQLFSNDTEGAGRGIMHRMDDAINSTMRSIEERAGRGLQTLEQYTLGKRLKDVDNQIDRFQDKLTQIEDRYWRQFTAMEKAIQRMNEQSSYLMQQFNG</sequence>
<dbReference type="STRING" id="407036.SAMN05216243_1724"/>
<comment type="similarity">
    <text evidence="1 5">Belongs to the FliD family.</text>
</comment>
<dbReference type="NCBIfam" id="NF005833">
    <property type="entry name" value="PRK07737.1"/>
    <property type="match status" value="1"/>
</dbReference>
<evidence type="ECO:0000256" key="1">
    <source>
        <dbReference type="ARBA" id="ARBA00009764"/>
    </source>
</evidence>
<evidence type="ECO:0000313" key="9">
    <source>
        <dbReference type="EMBL" id="SDK04247.1"/>
    </source>
</evidence>
<reference evidence="9 10" key="1">
    <citation type="submission" date="2016-10" db="EMBL/GenBank/DDBJ databases">
        <authorList>
            <person name="de Groot N.N."/>
        </authorList>
    </citation>
    <scope>NUCLEOTIDE SEQUENCE [LARGE SCALE GENOMIC DNA]</scope>
    <source>
        <strain evidence="9 10">CGMCC 1.6502</strain>
    </source>
</reference>
<comment type="function">
    <text evidence="5">Required for morphogenesis and for the elongation of the flagellar filament by facilitating polymerization of the flagellin monomers at the tip of growing filament. Forms a capping structure, which prevents flagellin subunits (transported through the central channel of the flagellum) from leaking out without polymerization at the distal end.</text>
</comment>
<evidence type="ECO:0000256" key="6">
    <source>
        <dbReference type="SAM" id="MobiDB-lite"/>
    </source>
</evidence>
<feature type="domain" description="Flagellar hook-associated protein 2 N-terminal" evidence="7">
    <location>
        <begin position="15"/>
        <end position="110"/>
    </location>
</feature>
<dbReference type="EMBL" id="FNFL01000002">
    <property type="protein sequence ID" value="SDK04247.1"/>
    <property type="molecule type" value="Genomic_DNA"/>
</dbReference>
<keyword evidence="9" id="KW-0282">Flagellum</keyword>
<evidence type="ECO:0000259" key="8">
    <source>
        <dbReference type="Pfam" id="PF07195"/>
    </source>
</evidence>
<evidence type="ECO:0000256" key="2">
    <source>
        <dbReference type="ARBA" id="ARBA00011255"/>
    </source>
</evidence>
<name>A0A1G8YND6_9BACI</name>
<dbReference type="GO" id="GO:0005576">
    <property type="term" value="C:extracellular region"/>
    <property type="evidence" value="ECO:0007669"/>
    <property type="project" value="UniProtKB-SubCell"/>
</dbReference>
<protein>
    <recommendedName>
        <fullName evidence="5">Flagellar hook-associated protein 2</fullName>
        <shortName evidence="5">HAP2</shortName>
    </recommendedName>
    <alternativeName>
        <fullName evidence="5">Flagellar cap protein</fullName>
    </alternativeName>
</protein>
<dbReference type="PANTHER" id="PTHR30288">
    <property type="entry name" value="FLAGELLAR CAP/ASSEMBLY PROTEIN FLID"/>
    <property type="match status" value="1"/>
</dbReference>
<evidence type="ECO:0000259" key="7">
    <source>
        <dbReference type="Pfam" id="PF02465"/>
    </source>
</evidence>
<comment type="subunit">
    <text evidence="2 5">Homopentamer.</text>
</comment>
<dbReference type="Pfam" id="PF07195">
    <property type="entry name" value="FliD_C"/>
    <property type="match status" value="1"/>
</dbReference>
<evidence type="ECO:0000256" key="4">
    <source>
        <dbReference type="ARBA" id="ARBA00023143"/>
    </source>
</evidence>
<dbReference type="InterPro" id="IPR010809">
    <property type="entry name" value="FliD_C"/>
</dbReference>
<dbReference type="GO" id="GO:0071973">
    <property type="term" value="P:bacterial-type flagellum-dependent cell motility"/>
    <property type="evidence" value="ECO:0007669"/>
    <property type="project" value="TreeGrafter"/>
</dbReference>